<dbReference type="AlphaFoldDB" id="A0A0F8YJ25"/>
<gene>
    <name evidence="1" type="ORF">LCGC14_2814000</name>
</gene>
<evidence type="ECO:0000313" key="1">
    <source>
        <dbReference type="EMBL" id="KKK81383.1"/>
    </source>
</evidence>
<dbReference type="Gene3D" id="3.90.1480.20">
    <property type="entry name" value="Glycosyl transferase family 29"/>
    <property type="match status" value="1"/>
</dbReference>
<feature type="non-terminal residue" evidence="1">
    <location>
        <position position="1"/>
    </location>
</feature>
<accession>A0A0F8YJ25</accession>
<comment type="caution">
    <text evidence="1">The sequence shown here is derived from an EMBL/GenBank/DDBJ whole genome shotgun (WGS) entry which is preliminary data.</text>
</comment>
<protein>
    <submittedName>
        <fullName evidence="1">Uncharacterized protein</fullName>
    </submittedName>
</protein>
<organism evidence="1">
    <name type="scientific">marine sediment metagenome</name>
    <dbReference type="NCBI Taxonomy" id="412755"/>
    <lineage>
        <taxon>unclassified sequences</taxon>
        <taxon>metagenomes</taxon>
        <taxon>ecological metagenomes</taxon>
    </lineage>
</organism>
<sequence>WIEENKIHPKTHMPQKNLRTVFDKHKNEIKWKPLPVEYCMIHDSSARYKVNPIIEHFQLSRQYKPKGRKPIMRRSLIDIQKLCKGKKMCLIGNADSVLKRKRKIDSFDIVGRMNRGDPRGKEAFIGSRTDILFLSTGVSKRGIQAAYNNPKFIVWMTECHRLAHPWVLRNAIQNPKMDWRELHKELGINPSTGMMTLNFIIKYLDFKSLTIYGFNFFKTKSWYNTRPDDGKKHSGKREERKIMQMIAKHKDVKIIL</sequence>
<dbReference type="EMBL" id="LAZR01053151">
    <property type="protein sequence ID" value="KKK81383.1"/>
    <property type="molecule type" value="Genomic_DNA"/>
</dbReference>
<dbReference type="InterPro" id="IPR038578">
    <property type="entry name" value="GT29-like_sf"/>
</dbReference>
<proteinExistence type="predicted"/>
<reference evidence="1" key="1">
    <citation type="journal article" date="2015" name="Nature">
        <title>Complex archaea that bridge the gap between prokaryotes and eukaryotes.</title>
        <authorList>
            <person name="Spang A."/>
            <person name="Saw J.H."/>
            <person name="Jorgensen S.L."/>
            <person name="Zaremba-Niedzwiedzka K."/>
            <person name="Martijn J."/>
            <person name="Lind A.E."/>
            <person name="van Eijk R."/>
            <person name="Schleper C."/>
            <person name="Guy L."/>
            <person name="Ettema T.J."/>
        </authorList>
    </citation>
    <scope>NUCLEOTIDE SEQUENCE</scope>
</reference>
<name>A0A0F8YJ25_9ZZZZ</name>